<feature type="transmembrane region" description="Helical" evidence="1">
    <location>
        <begin position="265"/>
        <end position="281"/>
    </location>
</feature>
<accession>A0A085BL83</accession>
<evidence type="ECO:0000313" key="3">
    <source>
        <dbReference type="Proteomes" id="UP000028623"/>
    </source>
</evidence>
<feature type="transmembrane region" description="Helical" evidence="1">
    <location>
        <begin position="288"/>
        <end position="310"/>
    </location>
</feature>
<evidence type="ECO:0000256" key="1">
    <source>
        <dbReference type="SAM" id="Phobius"/>
    </source>
</evidence>
<dbReference type="InterPro" id="IPR049458">
    <property type="entry name" value="EpsG-like"/>
</dbReference>
<feature type="transmembrane region" description="Helical" evidence="1">
    <location>
        <begin position="13"/>
        <end position="30"/>
    </location>
</feature>
<feature type="transmembrane region" description="Helical" evidence="1">
    <location>
        <begin position="316"/>
        <end position="333"/>
    </location>
</feature>
<feature type="transmembrane region" description="Helical" evidence="1">
    <location>
        <begin position="175"/>
        <end position="204"/>
    </location>
</feature>
<keyword evidence="3" id="KW-1185">Reference proteome</keyword>
<dbReference type="STRING" id="421072.SAMN04488097_1181"/>
<reference evidence="2 3" key="1">
    <citation type="submission" date="2014-07" db="EMBL/GenBank/DDBJ databases">
        <title>Epilithonimonas lactis LMG 22401 Genome.</title>
        <authorList>
            <person name="Pipes S.E."/>
            <person name="Stropko S.J."/>
        </authorList>
    </citation>
    <scope>NUCLEOTIDE SEQUENCE [LARGE SCALE GENOMIC DNA]</scope>
    <source>
        <strain evidence="2 3">LMG 24401</strain>
    </source>
</reference>
<dbReference type="RefSeq" id="WP_034972971.1">
    <property type="nucleotide sequence ID" value="NZ_FOFI01000002.1"/>
</dbReference>
<proteinExistence type="predicted"/>
<dbReference type="EMBL" id="JPLY01000001">
    <property type="protein sequence ID" value="KFC23228.1"/>
    <property type="molecule type" value="Genomic_DNA"/>
</dbReference>
<feature type="transmembrane region" description="Helical" evidence="1">
    <location>
        <begin position="96"/>
        <end position="121"/>
    </location>
</feature>
<feature type="transmembrane region" description="Helical" evidence="1">
    <location>
        <begin position="133"/>
        <end position="155"/>
    </location>
</feature>
<feature type="transmembrane region" description="Helical" evidence="1">
    <location>
        <begin position="345"/>
        <end position="363"/>
    </location>
</feature>
<feature type="transmembrane region" description="Helical" evidence="1">
    <location>
        <begin position="211"/>
        <end position="231"/>
    </location>
</feature>
<comment type="caution">
    <text evidence="2">The sequence shown here is derived from an EMBL/GenBank/DDBJ whole genome shotgun (WGS) entry which is preliminary data.</text>
</comment>
<dbReference type="OrthoDB" id="1112074at2"/>
<protein>
    <recommendedName>
        <fullName evidence="4">EpsG family protein</fullName>
    </recommendedName>
</protein>
<name>A0A085BL83_9FLAO</name>
<evidence type="ECO:0008006" key="4">
    <source>
        <dbReference type="Google" id="ProtNLM"/>
    </source>
</evidence>
<gene>
    <name evidence="2" type="ORF">IO89_01130</name>
</gene>
<dbReference type="AlphaFoldDB" id="A0A085BL83"/>
<dbReference type="Pfam" id="PF14897">
    <property type="entry name" value="EpsG"/>
    <property type="match status" value="1"/>
</dbReference>
<keyword evidence="1" id="KW-0812">Transmembrane</keyword>
<evidence type="ECO:0000313" key="2">
    <source>
        <dbReference type="EMBL" id="KFC23228.1"/>
    </source>
</evidence>
<feature type="transmembrane region" description="Helical" evidence="1">
    <location>
        <begin position="42"/>
        <end position="59"/>
    </location>
</feature>
<organism evidence="2 3">
    <name type="scientific">Epilithonimonas lactis</name>
    <dbReference type="NCBI Taxonomy" id="421072"/>
    <lineage>
        <taxon>Bacteria</taxon>
        <taxon>Pseudomonadati</taxon>
        <taxon>Bacteroidota</taxon>
        <taxon>Flavobacteriia</taxon>
        <taxon>Flavobacteriales</taxon>
        <taxon>Weeksellaceae</taxon>
        <taxon>Chryseobacterium group</taxon>
        <taxon>Epilithonimonas</taxon>
    </lineage>
</organism>
<sequence length="364" mass="43560">MFDFVPVEFYTNIQYYALLFIAVLMLFHSLMYDVRDEQSINFFNYFGYFVVILFTLYIGQRQVSGRFGDTVNYDSAYKLLLQGKEMKVEKDYLFNYLMIFCSKFMSVRGFFQLVDVLYVLPCFLFSRKYFGRYWFFAMFMFLGSFSFWTYGVNGLRNGLGTAFFVLGLYFYERKWWMYVCFLVSYFMHASLIIPIAAFFVAGIYKNPRIYLYIWLAAIPLSLAGGSSWTTFFSTLGFEDRTQGYLTGGEAEYNVQFSKIGFRWDFLMYSAFAVFAGWYFIFKKKITDIFYIHLFGIYIVANAFWILVITASFSNRFAYLSWFLMPVVIAYPMFRYKIWEDQYKIFGIVMFLYFMFTFYMNVVLL</sequence>
<keyword evidence="1" id="KW-1133">Transmembrane helix</keyword>
<dbReference type="eggNOG" id="ENOG502Z8DC">
    <property type="taxonomic scope" value="Bacteria"/>
</dbReference>
<dbReference type="Proteomes" id="UP000028623">
    <property type="component" value="Unassembled WGS sequence"/>
</dbReference>
<keyword evidence="1" id="KW-0472">Membrane</keyword>